<keyword evidence="10 11" id="KW-0407">Ion channel</keyword>
<keyword evidence="4 11" id="KW-0812">Transmembrane</keyword>
<evidence type="ECO:0000313" key="15">
    <source>
        <dbReference type="Proteomes" id="UP000694545"/>
    </source>
</evidence>
<evidence type="ECO:0000256" key="2">
    <source>
        <dbReference type="ARBA" id="ARBA00022448"/>
    </source>
</evidence>
<dbReference type="GO" id="GO:0005886">
    <property type="term" value="C:plasma membrane"/>
    <property type="evidence" value="ECO:0007669"/>
    <property type="project" value="TreeGrafter"/>
</dbReference>
<keyword evidence="9 11" id="KW-0739">Sodium transport</keyword>
<evidence type="ECO:0000256" key="6">
    <source>
        <dbReference type="ARBA" id="ARBA00023053"/>
    </source>
</evidence>
<organism evidence="14 15">
    <name type="scientific">Varanus komodoensis</name>
    <name type="common">Komodo dragon</name>
    <dbReference type="NCBI Taxonomy" id="61221"/>
    <lineage>
        <taxon>Eukaryota</taxon>
        <taxon>Metazoa</taxon>
        <taxon>Chordata</taxon>
        <taxon>Craniata</taxon>
        <taxon>Vertebrata</taxon>
        <taxon>Euteleostomi</taxon>
        <taxon>Lepidosauria</taxon>
        <taxon>Squamata</taxon>
        <taxon>Bifurcata</taxon>
        <taxon>Unidentata</taxon>
        <taxon>Episquamata</taxon>
        <taxon>Toxicofera</taxon>
        <taxon>Anguimorpha</taxon>
        <taxon>Paleoanguimorpha</taxon>
        <taxon>Varanoidea</taxon>
        <taxon>Varanidae</taxon>
        <taxon>Varanus</taxon>
    </lineage>
</organism>
<keyword evidence="2 11" id="KW-0813">Transport</keyword>
<accession>A0A8D2J679</accession>
<keyword evidence="15" id="KW-1185">Reference proteome</keyword>
<reference evidence="14" key="1">
    <citation type="submission" date="2025-05" db="UniProtKB">
        <authorList>
            <consortium name="Ensembl"/>
        </authorList>
    </citation>
    <scope>IDENTIFICATION</scope>
</reference>
<name>A0A8D2J679_VARKO</name>
<feature type="compositionally biased region" description="Basic and acidic residues" evidence="12">
    <location>
        <begin position="1"/>
        <end position="10"/>
    </location>
</feature>
<keyword evidence="7 11" id="KW-0406">Ion transport</keyword>
<keyword evidence="3 11" id="KW-0894">Sodium channel</keyword>
<evidence type="ECO:0000256" key="8">
    <source>
        <dbReference type="ARBA" id="ARBA00023136"/>
    </source>
</evidence>
<dbReference type="Pfam" id="PF00858">
    <property type="entry name" value="ASC"/>
    <property type="match status" value="1"/>
</dbReference>
<evidence type="ECO:0000256" key="10">
    <source>
        <dbReference type="ARBA" id="ARBA00023303"/>
    </source>
</evidence>
<dbReference type="Ensembl" id="ENSVKKT00000005086.1">
    <property type="protein sequence ID" value="ENSVKKP00000004949.1"/>
    <property type="gene ID" value="ENSVKKG00000003672.1"/>
</dbReference>
<dbReference type="InterPro" id="IPR001873">
    <property type="entry name" value="ENaC"/>
</dbReference>
<comment type="subcellular location">
    <subcellularLocation>
        <location evidence="1">Membrane</location>
        <topology evidence="1">Multi-pass membrane protein</topology>
    </subcellularLocation>
</comment>
<feature type="transmembrane region" description="Helical" evidence="13">
    <location>
        <begin position="72"/>
        <end position="93"/>
    </location>
</feature>
<evidence type="ECO:0000256" key="9">
    <source>
        <dbReference type="ARBA" id="ARBA00023201"/>
    </source>
</evidence>
<dbReference type="GO" id="GO:0015280">
    <property type="term" value="F:ligand-gated sodium channel activity"/>
    <property type="evidence" value="ECO:0007669"/>
    <property type="project" value="TreeGrafter"/>
</dbReference>
<evidence type="ECO:0000256" key="3">
    <source>
        <dbReference type="ARBA" id="ARBA00022461"/>
    </source>
</evidence>
<evidence type="ECO:0000256" key="13">
    <source>
        <dbReference type="SAM" id="Phobius"/>
    </source>
</evidence>
<evidence type="ECO:0000256" key="4">
    <source>
        <dbReference type="ARBA" id="ARBA00022692"/>
    </source>
</evidence>
<dbReference type="Ensembl" id="ENSVKKT00000005084.1">
    <property type="protein sequence ID" value="ENSVKKP00000004947.1"/>
    <property type="gene ID" value="ENSVKKG00000003670.1"/>
</dbReference>
<proteinExistence type="inferred from homology"/>
<keyword evidence="8 13" id="KW-0472">Membrane</keyword>
<evidence type="ECO:0000256" key="1">
    <source>
        <dbReference type="ARBA" id="ARBA00004141"/>
    </source>
</evidence>
<evidence type="ECO:0000256" key="7">
    <source>
        <dbReference type="ARBA" id="ARBA00023065"/>
    </source>
</evidence>
<dbReference type="PANTHER" id="PTHR11690:SF124">
    <property type="entry name" value="AMILORIDE-SENSITIVE SODIUM CHANNEL SUBUNIT ALPHA"/>
    <property type="match status" value="1"/>
</dbReference>
<evidence type="ECO:0000313" key="14">
    <source>
        <dbReference type="Ensembl" id="ENSVKKP00000004949.1"/>
    </source>
</evidence>
<evidence type="ECO:0000256" key="5">
    <source>
        <dbReference type="ARBA" id="ARBA00022989"/>
    </source>
</evidence>
<dbReference type="PANTHER" id="PTHR11690">
    <property type="entry name" value="AMILORIDE-SENSITIVE SODIUM CHANNEL-RELATED"/>
    <property type="match status" value="1"/>
</dbReference>
<feature type="region of interest" description="Disordered" evidence="12">
    <location>
        <begin position="1"/>
        <end position="29"/>
    </location>
</feature>
<dbReference type="AlphaFoldDB" id="A0A8D2J679"/>
<dbReference type="PRINTS" id="PR01078">
    <property type="entry name" value="AMINACHANNEL"/>
</dbReference>
<dbReference type="Proteomes" id="UP000694545">
    <property type="component" value="Unplaced"/>
</dbReference>
<evidence type="ECO:0000256" key="12">
    <source>
        <dbReference type="SAM" id="MobiDB-lite"/>
    </source>
</evidence>
<keyword evidence="6" id="KW-0915">Sodium</keyword>
<keyword evidence="5 13" id="KW-1133">Transmembrane helix</keyword>
<dbReference type="GO" id="GO:0034706">
    <property type="term" value="C:sodium channel complex"/>
    <property type="evidence" value="ECO:0007669"/>
    <property type="project" value="TreeGrafter"/>
</dbReference>
<protein>
    <submittedName>
        <fullName evidence="14">Uncharacterized protein</fullName>
    </submittedName>
</protein>
<sequence length="237" mass="27632">VEDKRTEQLKAEPVQQKTKGEAEEEGEKTEEKEGLFEFFSSYQDLFQFFCNNTTIHGAIRLVCSKKNKMKTAFWSVLFFFTFGLMYWQFGIIYREYFSFPVSLKLNFASDGLTFPAVTLCTLNPYRYSGLQKLLEDLDDMTREQLMTLYKYNMTQGQSNQATQPSRKRSTRSLHLHIQRHTLQRCKRDSRASMKDSNPQVDKDDWKIAFVVVMTASPPFSSLCFPPHPLSVQCPFLT</sequence>
<evidence type="ECO:0000256" key="11">
    <source>
        <dbReference type="RuleBase" id="RU000679"/>
    </source>
</evidence>
<comment type="similarity">
    <text evidence="11">Belongs to the amiloride-sensitive sodium channel (TC 1.A.6) family.</text>
</comment>